<dbReference type="Pfam" id="PF14897">
    <property type="entry name" value="EpsG"/>
    <property type="match status" value="1"/>
</dbReference>
<evidence type="ECO:0000256" key="1">
    <source>
        <dbReference type="SAM" id="Phobius"/>
    </source>
</evidence>
<feature type="transmembrane region" description="Helical" evidence="1">
    <location>
        <begin position="285"/>
        <end position="309"/>
    </location>
</feature>
<comment type="caution">
    <text evidence="2">The sequence shown here is derived from an EMBL/GenBank/DDBJ whole genome shotgun (WGS) entry which is preliminary data.</text>
</comment>
<dbReference type="EMBL" id="BLYI01000062">
    <property type="protein sequence ID" value="GFO86218.1"/>
    <property type="molecule type" value="Genomic_DNA"/>
</dbReference>
<feature type="transmembrane region" description="Helical" evidence="1">
    <location>
        <begin position="315"/>
        <end position="333"/>
    </location>
</feature>
<dbReference type="InterPro" id="IPR049458">
    <property type="entry name" value="EpsG-like"/>
</dbReference>
<organism evidence="2 3">
    <name type="scientific">Anaerostipes butyraticus</name>
    <dbReference type="NCBI Taxonomy" id="645466"/>
    <lineage>
        <taxon>Bacteria</taxon>
        <taxon>Bacillati</taxon>
        <taxon>Bacillota</taxon>
        <taxon>Clostridia</taxon>
        <taxon>Lachnospirales</taxon>
        <taxon>Lachnospiraceae</taxon>
        <taxon>Anaerostipes</taxon>
    </lineage>
</organism>
<evidence type="ECO:0000313" key="3">
    <source>
        <dbReference type="Proteomes" id="UP000613208"/>
    </source>
</evidence>
<feature type="transmembrane region" description="Helical" evidence="1">
    <location>
        <begin position="133"/>
        <end position="150"/>
    </location>
</feature>
<reference evidence="2" key="1">
    <citation type="submission" date="2020-06" db="EMBL/GenBank/DDBJ databases">
        <title>Characterization of fructooligosaccharide metabolism and fructooligosaccharide-degrading enzymes in human commensal butyrate producers.</title>
        <authorList>
            <person name="Tanno H."/>
            <person name="Fujii T."/>
            <person name="Hirano K."/>
            <person name="Maeno S."/>
            <person name="Tonozuka T."/>
            <person name="Sakamoto M."/>
            <person name="Ohkuma M."/>
            <person name="Tochio T."/>
            <person name="Endo A."/>
        </authorList>
    </citation>
    <scope>NUCLEOTIDE SEQUENCE</scope>
    <source>
        <strain evidence="2">JCM 17466</strain>
    </source>
</reference>
<proteinExistence type="predicted"/>
<keyword evidence="1" id="KW-1133">Transmembrane helix</keyword>
<accession>A0A916Q866</accession>
<sequence length="364" mass="41083">MIFQWQLFVLLIVVGVLAGSANMIEGVNSFGQIETRYKLAPALFVAIPLIYLAGTRGDNIGDTYVYRESFLNMPSSISAIPGYITDDMRDKGFAVLSVVIKSIIGNKDVVYFTIIAAICILCVVLTYRKYSCNFIISVFLFIASGEYIQWTYNGIRQFIPVAILFACTGLILKKKYIPFIMLTLILSTIHASALLMIPMVFIVQGRAWNRKTMLLMIAVIIAIASLEQFTDLVTGIMENTQYSGEVDQYLSTEGTSLQRVLVYSIPAILSLVLKRRIDRENHPVINLAANMALITALTYLLSAFTSGIFLGRIPIYFSLYNYILLPWLIEHCFTKNSARLIYLVLIGCYLLFYYFQMHVTWNLG</sequence>
<protein>
    <recommendedName>
        <fullName evidence="4">EpsG family protein</fullName>
    </recommendedName>
</protein>
<gene>
    <name evidence="2" type="ORF">ANBU17_25650</name>
</gene>
<evidence type="ECO:0000313" key="2">
    <source>
        <dbReference type="EMBL" id="GFO86218.1"/>
    </source>
</evidence>
<dbReference type="RefSeq" id="WP_201311883.1">
    <property type="nucleotide sequence ID" value="NZ_BLYI01000062.1"/>
</dbReference>
<keyword evidence="1" id="KW-0472">Membrane</keyword>
<name>A0A916Q866_9FIRM</name>
<feature type="transmembrane region" description="Helical" evidence="1">
    <location>
        <begin position="214"/>
        <end position="236"/>
    </location>
</feature>
<feature type="transmembrane region" description="Helical" evidence="1">
    <location>
        <begin position="109"/>
        <end position="127"/>
    </location>
</feature>
<keyword evidence="1" id="KW-0812">Transmembrane</keyword>
<keyword evidence="3" id="KW-1185">Reference proteome</keyword>
<feature type="transmembrane region" description="Helical" evidence="1">
    <location>
        <begin position="39"/>
        <end position="57"/>
    </location>
</feature>
<dbReference type="Proteomes" id="UP000613208">
    <property type="component" value="Unassembled WGS sequence"/>
</dbReference>
<feature type="transmembrane region" description="Helical" evidence="1">
    <location>
        <begin position="179"/>
        <end position="202"/>
    </location>
</feature>
<evidence type="ECO:0008006" key="4">
    <source>
        <dbReference type="Google" id="ProtNLM"/>
    </source>
</evidence>
<feature type="transmembrane region" description="Helical" evidence="1">
    <location>
        <begin position="256"/>
        <end position="273"/>
    </location>
</feature>
<dbReference type="AlphaFoldDB" id="A0A916Q866"/>
<feature type="transmembrane region" description="Helical" evidence="1">
    <location>
        <begin position="340"/>
        <end position="357"/>
    </location>
</feature>